<dbReference type="OrthoDB" id="9814460at2"/>
<dbReference type="PANTHER" id="PTHR21666">
    <property type="entry name" value="PEPTIDASE-RELATED"/>
    <property type="match status" value="1"/>
</dbReference>
<keyword evidence="1" id="KW-0732">Signal</keyword>
<dbReference type="SMART" id="SM00257">
    <property type="entry name" value="LysM"/>
    <property type="match status" value="1"/>
</dbReference>
<accession>F0SYH8</accession>
<evidence type="ECO:0000256" key="1">
    <source>
        <dbReference type="ARBA" id="ARBA00022729"/>
    </source>
</evidence>
<dbReference type="InterPro" id="IPR050570">
    <property type="entry name" value="Cell_wall_metabolism_enzyme"/>
</dbReference>
<dbReference type="KEGG" id="sgy:Sgly_2820"/>
<feature type="domain" description="G5" evidence="2">
    <location>
        <begin position="250"/>
        <end position="330"/>
    </location>
</feature>
<evidence type="ECO:0000259" key="3">
    <source>
        <dbReference type="PROSITE" id="PS51782"/>
    </source>
</evidence>
<dbReference type="Pfam" id="PF01476">
    <property type="entry name" value="LysM"/>
    <property type="match status" value="1"/>
</dbReference>
<sequence length="467" mass="50569">MVQLILLLHTEEGNFIRIKELLGRQLKKSGKTIFNISQESLATFREQFHNHFQKEFLIRQSHQMKRNFISGIRRISFKSPQTMFCAGLIITCTLVGAVFIKGPANTGNLNVNTAFADGNACALTVNDKILAIMASPGEVDQVLAKYLNTKTQPSEENLVKSAAFVDRIDKISITAQPEEIKSADEVLSLLTQGNEIVTNYTIKENDSLWLIARNNDMLTKEVLSANSSLTEDSTLQPGQVIKLAKTLPYISIKFEGEKTVAQVVPFDVQSTIDRTLNAGATVIKQEGKDGSKTVTYSYAQTNDKITEKKVIKEEITAQPVKQIVAMGPSRVAIATIAYEASRGSGSASGLSSPLQGPINSYYGYRWGGFHNGVDIGGDTGQPYAAAASGKVISAGWSGGYGYMILIDHGDGVETRYAHSSKLAVSAGQSVKKGQVIGYVGRTGNATGPHLHFEVIINGGTVNPLKYI</sequence>
<dbReference type="SUPFAM" id="SSF51261">
    <property type="entry name" value="Duplicated hybrid motif"/>
    <property type="match status" value="1"/>
</dbReference>
<dbReference type="AlphaFoldDB" id="F0SYH8"/>
<dbReference type="SMART" id="SM01208">
    <property type="entry name" value="G5"/>
    <property type="match status" value="1"/>
</dbReference>
<dbReference type="SUPFAM" id="SSF54106">
    <property type="entry name" value="LysM domain"/>
    <property type="match status" value="1"/>
</dbReference>
<evidence type="ECO:0000259" key="2">
    <source>
        <dbReference type="PROSITE" id="PS51109"/>
    </source>
</evidence>
<dbReference type="GO" id="GO:0004222">
    <property type="term" value="F:metalloendopeptidase activity"/>
    <property type="evidence" value="ECO:0007669"/>
    <property type="project" value="TreeGrafter"/>
</dbReference>
<feature type="domain" description="LysM" evidence="3">
    <location>
        <begin position="198"/>
        <end position="243"/>
    </location>
</feature>
<dbReference type="CDD" id="cd00118">
    <property type="entry name" value="LysM"/>
    <property type="match status" value="1"/>
</dbReference>
<dbReference type="eggNOG" id="COG0739">
    <property type="taxonomic scope" value="Bacteria"/>
</dbReference>
<name>F0SYH8_SYNGF</name>
<dbReference type="EMBL" id="CP002547">
    <property type="protein sequence ID" value="ADY57090.1"/>
    <property type="molecule type" value="Genomic_DNA"/>
</dbReference>
<dbReference type="HOGENOM" id="CLU_585149_0_0_9"/>
<dbReference type="RefSeq" id="WP_013625910.1">
    <property type="nucleotide sequence ID" value="NC_015172.1"/>
</dbReference>
<dbReference type="Pfam" id="PF07501">
    <property type="entry name" value="G5"/>
    <property type="match status" value="1"/>
</dbReference>
<dbReference type="CDD" id="cd12797">
    <property type="entry name" value="M23_peptidase"/>
    <property type="match status" value="1"/>
</dbReference>
<evidence type="ECO:0000313" key="5">
    <source>
        <dbReference type="Proteomes" id="UP000007488"/>
    </source>
</evidence>
<dbReference type="Pfam" id="PF01551">
    <property type="entry name" value="Peptidase_M23"/>
    <property type="match status" value="1"/>
</dbReference>
<dbReference type="Gene3D" id="2.70.70.10">
    <property type="entry name" value="Glucose Permease (Domain IIA)"/>
    <property type="match status" value="1"/>
</dbReference>
<dbReference type="PANTHER" id="PTHR21666:SF270">
    <property type="entry name" value="MUREIN HYDROLASE ACTIVATOR ENVC"/>
    <property type="match status" value="1"/>
</dbReference>
<dbReference type="InterPro" id="IPR016047">
    <property type="entry name" value="M23ase_b-sheet_dom"/>
</dbReference>
<dbReference type="Gene3D" id="3.10.350.10">
    <property type="entry name" value="LysM domain"/>
    <property type="match status" value="1"/>
</dbReference>
<dbReference type="InterPro" id="IPR018392">
    <property type="entry name" value="LysM"/>
</dbReference>
<dbReference type="eggNOG" id="COG3583">
    <property type="taxonomic scope" value="Bacteria"/>
</dbReference>
<protein>
    <submittedName>
        <fullName evidence="4">Peptidase M23</fullName>
    </submittedName>
</protein>
<gene>
    <name evidence="4" type="ordered locus">Sgly_2820</name>
</gene>
<organism evidence="4 5">
    <name type="scientific">Syntrophobotulus glycolicus (strain DSM 8271 / FlGlyR)</name>
    <dbReference type="NCBI Taxonomy" id="645991"/>
    <lineage>
        <taxon>Bacteria</taxon>
        <taxon>Bacillati</taxon>
        <taxon>Bacillota</taxon>
        <taxon>Clostridia</taxon>
        <taxon>Eubacteriales</taxon>
        <taxon>Desulfitobacteriaceae</taxon>
        <taxon>Syntrophobotulus</taxon>
    </lineage>
</organism>
<dbReference type="InterPro" id="IPR036779">
    <property type="entry name" value="LysM_dom_sf"/>
</dbReference>
<dbReference type="InterPro" id="IPR011098">
    <property type="entry name" value="G5_dom"/>
</dbReference>
<reference evidence="5" key="2">
    <citation type="submission" date="2011-02" db="EMBL/GenBank/DDBJ databases">
        <title>The complete genome of Syntrophobotulus glycolicus DSM 8271.</title>
        <authorList>
            <person name="Lucas S."/>
            <person name="Copeland A."/>
            <person name="Lapidus A."/>
            <person name="Bruce D."/>
            <person name="Goodwin L."/>
            <person name="Pitluck S."/>
            <person name="Kyrpides N."/>
            <person name="Mavromatis K."/>
            <person name="Pagani I."/>
            <person name="Ivanova N."/>
            <person name="Mikhailova N."/>
            <person name="Chertkov O."/>
            <person name="Held B."/>
            <person name="Detter J.C."/>
            <person name="Tapia R."/>
            <person name="Han C."/>
            <person name="Land M."/>
            <person name="Hauser L."/>
            <person name="Markowitz V."/>
            <person name="Cheng J.-F."/>
            <person name="Hugenholtz P."/>
            <person name="Woyke T."/>
            <person name="Wu D."/>
            <person name="Spring S."/>
            <person name="Schroeder M."/>
            <person name="Brambilla E."/>
            <person name="Klenk H.-P."/>
            <person name="Eisen J.A."/>
        </authorList>
    </citation>
    <scope>NUCLEOTIDE SEQUENCE [LARGE SCALE GENOMIC DNA]</scope>
    <source>
        <strain evidence="5">DSM 8271 / FlGlyR</strain>
    </source>
</reference>
<dbReference type="InterPro" id="IPR011055">
    <property type="entry name" value="Dup_hybrid_motif"/>
</dbReference>
<dbReference type="Proteomes" id="UP000007488">
    <property type="component" value="Chromosome"/>
</dbReference>
<dbReference type="PROSITE" id="PS51782">
    <property type="entry name" value="LYSM"/>
    <property type="match status" value="1"/>
</dbReference>
<dbReference type="STRING" id="645991.Sgly_2820"/>
<dbReference type="Gene3D" id="2.20.230.10">
    <property type="entry name" value="Resuscitation-promoting factor rpfb"/>
    <property type="match status" value="1"/>
</dbReference>
<dbReference type="PROSITE" id="PS51109">
    <property type="entry name" value="G5"/>
    <property type="match status" value="1"/>
</dbReference>
<proteinExistence type="predicted"/>
<reference evidence="4 5" key="1">
    <citation type="journal article" date="2011" name="Stand. Genomic Sci.">
        <title>Complete genome sequence of Syntrophobotulus glycolicus type strain (FlGlyR).</title>
        <authorList>
            <person name="Han C."/>
            <person name="Mwirichia R."/>
            <person name="Chertkov O."/>
            <person name="Held B."/>
            <person name="Lapidus A."/>
            <person name="Nolan M."/>
            <person name="Lucas S."/>
            <person name="Hammon N."/>
            <person name="Deshpande S."/>
            <person name="Cheng J.F."/>
            <person name="Tapia R."/>
            <person name="Goodwin L."/>
            <person name="Pitluck S."/>
            <person name="Huntemann M."/>
            <person name="Liolios K."/>
            <person name="Ivanova N."/>
            <person name="Pagani I."/>
            <person name="Mavromatis K."/>
            <person name="Ovchinikova G."/>
            <person name="Pati A."/>
            <person name="Chen A."/>
            <person name="Palaniappan K."/>
            <person name="Land M."/>
            <person name="Hauser L."/>
            <person name="Brambilla E.M."/>
            <person name="Rohde M."/>
            <person name="Spring S."/>
            <person name="Sikorski J."/>
            <person name="Goker M."/>
            <person name="Woyke T."/>
            <person name="Bristow J."/>
            <person name="Eisen J.A."/>
            <person name="Markowitz V."/>
            <person name="Hugenholtz P."/>
            <person name="Kyrpides N.C."/>
            <person name="Klenk H.P."/>
            <person name="Detter J.C."/>
        </authorList>
    </citation>
    <scope>NUCLEOTIDE SEQUENCE [LARGE SCALE GENOMIC DNA]</scope>
    <source>
        <strain evidence="5">DSM 8271 / FlGlyR</strain>
    </source>
</reference>
<evidence type="ECO:0000313" key="4">
    <source>
        <dbReference type="EMBL" id="ADY57090.1"/>
    </source>
</evidence>
<keyword evidence="5" id="KW-1185">Reference proteome</keyword>